<dbReference type="InterPro" id="IPR014973">
    <property type="entry name" value="DUF1835"/>
</dbReference>
<organism evidence="2 3">
    <name type="scientific">Polaribacter marinaquae</name>
    <dbReference type="NCBI Taxonomy" id="1642819"/>
    <lineage>
        <taxon>Bacteria</taxon>
        <taxon>Pseudomonadati</taxon>
        <taxon>Bacteroidota</taxon>
        <taxon>Flavobacteriia</taxon>
        <taxon>Flavobacteriales</taxon>
        <taxon>Flavobacteriaceae</taxon>
    </lineage>
</organism>
<dbReference type="EMBL" id="CP150496">
    <property type="protein sequence ID" value="WYW56188.1"/>
    <property type="molecule type" value="Genomic_DNA"/>
</dbReference>
<evidence type="ECO:0000313" key="2">
    <source>
        <dbReference type="EMBL" id="WYW56188.1"/>
    </source>
</evidence>
<proteinExistence type="predicted"/>
<feature type="domain" description="DUF1835" evidence="1">
    <location>
        <begin position="7"/>
        <end position="112"/>
    </location>
</feature>
<keyword evidence="3" id="KW-1185">Reference proteome</keyword>
<dbReference type="Proteomes" id="UP001491088">
    <property type="component" value="Chromosome"/>
</dbReference>
<dbReference type="RefSeq" id="WP_340934050.1">
    <property type="nucleotide sequence ID" value="NZ_CP150496.1"/>
</dbReference>
<name>A0ABZ2TST1_9FLAO</name>
<evidence type="ECO:0000313" key="3">
    <source>
        <dbReference type="Proteomes" id="UP001491088"/>
    </source>
</evidence>
<sequence>MLNKTLHITNGDCTTNYLKKLQVKGKIITWREMLCEGKTLTDVGSEKFWNTRFQFFKKSYNVSKEMFINLTLKEYRSLCNTKNNKEIVLWFEHDLFCQINMLAVLSWLKKHRKGYTIFLVCSGKIKGSDKMFSLTDLSENQILEHYKNKIELDQNDIEYADYIWQLYCSNSPLRLETVNNFKPNKAFKYLVDALKVHLKRFPSVENGLNNTENFILETANNYTFSTKKQFITKLLELQQVFGFGDIQYETAINNLNNAFDSINPTKLSKRGKELLVNETNYYRELRSDNSYLGGSKKYSFLYSNASEKLLQITN</sequence>
<reference evidence="2 3" key="1">
    <citation type="submission" date="2024-03" db="EMBL/GenBank/DDBJ databases">
        <authorList>
            <person name="Cao K."/>
        </authorList>
    </citation>
    <scope>NUCLEOTIDE SEQUENCE [LARGE SCALE GENOMIC DNA]</scope>
    <source>
        <strain evidence="2 3">MCCC 1K00696</strain>
    </source>
</reference>
<gene>
    <name evidence="2" type="ORF">WG950_02775</name>
</gene>
<protein>
    <submittedName>
        <fullName evidence="2">DUF1835 domain-containing protein</fullName>
    </submittedName>
</protein>
<dbReference type="Pfam" id="PF08874">
    <property type="entry name" value="DUF1835"/>
    <property type="match status" value="1"/>
</dbReference>
<accession>A0ABZ2TST1</accession>
<evidence type="ECO:0000259" key="1">
    <source>
        <dbReference type="Pfam" id="PF08874"/>
    </source>
</evidence>